<keyword evidence="1" id="KW-0732">Signal</keyword>
<evidence type="ECO:0000256" key="1">
    <source>
        <dbReference type="SAM" id="SignalP"/>
    </source>
</evidence>
<gene>
    <name evidence="2" type="ORF">JZ786_20060</name>
</gene>
<dbReference type="PROSITE" id="PS51257">
    <property type="entry name" value="PROKAR_LIPOPROTEIN"/>
    <property type="match status" value="1"/>
</dbReference>
<dbReference type="EMBL" id="CP071182">
    <property type="protein sequence ID" value="QSO46709.1"/>
    <property type="molecule type" value="Genomic_DNA"/>
</dbReference>
<dbReference type="KEGG" id="afx:JZ786_20060"/>
<keyword evidence="3" id="KW-1185">Reference proteome</keyword>
<evidence type="ECO:0008006" key="4">
    <source>
        <dbReference type="Google" id="ProtNLM"/>
    </source>
</evidence>
<proteinExistence type="predicted"/>
<evidence type="ECO:0000313" key="3">
    <source>
        <dbReference type="Proteomes" id="UP000663505"/>
    </source>
</evidence>
<name>A0A9X7VXW3_9BACL</name>
<protein>
    <recommendedName>
        <fullName evidence="4">Lipoprotein</fullName>
    </recommendedName>
</protein>
<sequence length="180" mass="19383">MRMLTTMVLAIALFTTGCSTVSNTDKVVNGSNANKSSVIQPSSMTAPTLSEIKDAKVSLNIPSPNGSTSLTPTSPHDRAVLQKVIGWLQTAEAVGDEDLHQPMPSEGPTTLVLQLTNGMEILIQPASNCTTTGNSTVCKYAQGYVDFQYADSTHKLRLHSPELDTWLLGTWKNDVQSHHS</sequence>
<feature type="chain" id="PRO_5040887224" description="Lipoprotein" evidence="1">
    <location>
        <begin position="20"/>
        <end position="180"/>
    </location>
</feature>
<dbReference type="AlphaFoldDB" id="A0A9X7VXW3"/>
<feature type="signal peptide" evidence="1">
    <location>
        <begin position="1"/>
        <end position="19"/>
    </location>
</feature>
<dbReference type="Proteomes" id="UP000663505">
    <property type="component" value="Chromosome"/>
</dbReference>
<evidence type="ECO:0000313" key="2">
    <source>
        <dbReference type="EMBL" id="QSO46709.1"/>
    </source>
</evidence>
<dbReference type="RefSeq" id="WP_206656073.1">
    <property type="nucleotide sequence ID" value="NZ_CP071182.1"/>
</dbReference>
<reference evidence="2 3" key="1">
    <citation type="submission" date="2021-02" db="EMBL/GenBank/DDBJ databases">
        <title>Alicyclobacillus curvatus sp. nov. and Alicyclobacillus mengziensis sp. nov., two acidophilic bacteria isolated from acid mine drainage.</title>
        <authorList>
            <person name="Huang Y."/>
        </authorList>
    </citation>
    <scope>NUCLEOTIDE SEQUENCE [LARGE SCALE GENOMIC DNA]</scope>
    <source>
        <strain evidence="2 3">S30H14</strain>
    </source>
</reference>
<accession>A0A9X7VXW3</accession>
<organism evidence="2 3">
    <name type="scientific">Alicyclobacillus mengziensis</name>
    <dbReference type="NCBI Taxonomy" id="2931921"/>
    <lineage>
        <taxon>Bacteria</taxon>
        <taxon>Bacillati</taxon>
        <taxon>Bacillota</taxon>
        <taxon>Bacilli</taxon>
        <taxon>Bacillales</taxon>
        <taxon>Alicyclobacillaceae</taxon>
        <taxon>Alicyclobacillus</taxon>
    </lineage>
</organism>